<keyword evidence="1 4" id="KW-0808">Transferase</keyword>
<proteinExistence type="predicted"/>
<comment type="caution">
    <text evidence="4">The sequence shown here is derived from an EMBL/GenBank/DDBJ whole genome shotgun (WGS) entry which is preliminary data.</text>
</comment>
<reference evidence="4 5" key="1">
    <citation type="submission" date="2024-06" db="EMBL/GenBank/DDBJ databases">
        <authorList>
            <person name="Tuo L."/>
        </authorList>
    </citation>
    <scope>NUCLEOTIDE SEQUENCE [LARGE SCALE GENOMIC DNA]</scope>
    <source>
        <strain evidence="4 5">ZMM04-5</strain>
    </source>
</reference>
<name>A0ABV3QZA7_9HYPH</name>
<keyword evidence="5" id="KW-1185">Reference proteome</keyword>
<organism evidence="4 5">
    <name type="scientific">Mesorhizobium marinum</name>
    <dbReference type="NCBI Taxonomy" id="3228790"/>
    <lineage>
        <taxon>Bacteria</taxon>
        <taxon>Pseudomonadati</taxon>
        <taxon>Pseudomonadota</taxon>
        <taxon>Alphaproteobacteria</taxon>
        <taxon>Hyphomicrobiales</taxon>
        <taxon>Phyllobacteriaceae</taxon>
        <taxon>Mesorhizobium</taxon>
    </lineage>
</organism>
<dbReference type="InterPro" id="IPR016181">
    <property type="entry name" value="Acyl_CoA_acyltransferase"/>
</dbReference>
<evidence type="ECO:0000313" key="4">
    <source>
        <dbReference type="EMBL" id="MEW9806416.1"/>
    </source>
</evidence>
<feature type="domain" description="N-acetyltransferase" evidence="3">
    <location>
        <begin position="6"/>
        <end position="149"/>
    </location>
</feature>
<dbReference type="Proteomes" id="UP001556196">
    <property type="component" value="Unassembled WGS sequence"/>
</dbReference>
<dbReference type="EMBL" id="JBFOCI010000002">
    <property type="protein sequence ID" value="MEW9806416.1"/>
    <property type="molecule type" value="Genomic_DNA"/>
</dbReference>
<dbReference type="CDD" id="cd04301">
    <property type="entry name" value="NAT_SF"/>
    <property type="match status" value="1"/>
</dbReference>
<dbReference type="PROSITE" id="PS51186">
    <property type="entry name" value="GNAT"/>
    <property type="match status" value="1"/>
</dbReference>
<evidence type="ECO:0000259" key="3">
    <source>
        <dbReference type="PROSITE" id="PS51186"/>
    </source>
</evidence>
<sequence>MKNSEVVIRAYEASDLETLSTIWFETSQRVHSFLGTERLGEQRHLIETVYLPDAEVWVALCDGRPVGFIGLIDAFIGGLFVAQGLQGRGVGRALVDHAMALKGELELDVYAENEGARAFYERLGFDEVSRQPQDDEGLPFETIRMRNGR</sequence>
<dbReference type="InterPro" id="IPR000182">
    <property type="entry name" value="GNAT_dom"/>
</dbReference>
<protein>
    <submittedName>
        <fullName evidence="4">GNAT family N-acetyltransferase</fullName>
        <ecNumber evidence="4">2.3.1.-</ecNumber>
    </submittedName>
</protein>
<keyword evidence="2 4" id="KW-0012">Acyltransferase</keyword>
<dbReference type="PANTHER" id="PTHR43800">
    <property type="entry name" value="PEPTIDYL-LYSINE N-ACETYLTRANSFERASE YJAB"/>
    <property type="match status" value="1"/>
</dbReference>
<accession>A0ABV3QZA7</accession>
<dbReference type="RefSeq" id="WP_367723479.1">
    <property type="nucleotide sequence ID" value="NZ_JBFOCH010000019.1"/>
</dbReference>
<dbReference type="GO" id="GO:0016746">
    <property type="term" value="F:acyltransferase activity"/>
    <property type="evidence" value="ECO:0007669"/>
    <property type="project" value="UniProtKB-KW"/>
</dbReference>
<evidence type="ECO:0000313" key="5">
    <source>
        <dbReference type="Proteomes" id="UP001556196"/>
    </source>
</evidence>
<dbReference type="Pfam" id="PF13508">
    <property type="entry name" value="Acetyltransf_7"/>
    <property type="match status" value="1"/>
</dbReference>
<dbReference type="EC" id="2.3.1.-" evidence="4"/>
<evidence type="ECO:0000256" key="1">
    <source>
        <dbReference type="ARBA" id="ARBA00022679"/>
    </source>
</evidence>
<evidence type="ECO:0000256" key="2">
    <source>
        <dbReference type="ARBA" id="ARBA00023315"/>
    </source>
</evidence>
<dbReference type="Gene3D" id="3.40.630.30">
    <property type="match status" value="1"/>
</dbReference>
<gene>
    <name evidence="4" type="ORF">ABUE31_10500</name>
</gene>
<dbReference type="PANTHER" id="PTHR43800:SF1">
    <property type="entry name" value="PEPTIDYL-LYSINE N-ACETYLTRANSFERASE YJAB"/>
    <property type="match status" value="1"/>
</dbReference>
<dbReference type="SUPFAM" id="SSF55729">
    <property type="entry name" value="Acyl-CoA N-acyltransferases (Nat)"/>
    <property type="match status" value="1"/>
</dbReference>